<comment type="caution">
    <text evidence="3">The sequence shown here is derived from an EMBL/GenBank/DDBJ whole genome shotgun (WGS) entry which is preliminary data.</text>
</comment>
<dbReference type="Proteomes" id="UP001519325">
    <property type="component" value="Unassembled WGS sequence"/>
</dbReference>
<reference evidence="3 4" key="1">
    <citation type="submission" date="2021-03" db="EMBL/GenBank/DDBJ databases">
        <title>Sequencing the genomes of 1000 actinobacteria strains.</title>
        <authorList>
            <person name="Klenk H.-P."/>
        </authorList>
    </citation>
    <scope>NUCLEOTIDE SEQUENCE [LARGE SCALE GENOMIC DNA]</scope>
    <source>
        <strain evidence="3 4">DSM 45516</strain>
    </source>
</reference>
<proteinExistence type="predicted"/>
<dbReference type="InterPro" id="IPR027417">
    <property type="entry name" value="P-loop_NTPase"/>
</dbReference>
<dbReference type="Pfam" id="PF13304">
    <property type="entry name" value="AAA_21"/>
    <property type="match status" value="1"/>
</dbReference>
<accession>A0ABS4QE20</accession>
<dbReference type="EMBL" id="JAGGMR010000001">
    <property type="protein sequence ID" value="MBP2189912.1"/>
    <property type="molecule type" value="Genomic_DNA"/>
</dbReference>
<dbReference type="InterPro" id="IPR003959">
    <property type="entry name" value="ATPase_AAA_core"/>
</dbReference>
<evidence type="ECO:0000256" key="1">
    <source>
        <dbReference type="SAM" id="MobiDB-lite"/>
    </source>
</evidence>
<feature type="domain" description="ATPase AAA-type core" evidence="2">
    <location>
        <begin position="64"/>
        <end position="412"/>
    </location>
</feature>
<keyword evidence="4" id="KW-1185">Reference proteome</keyword>
<sequence>MRYGYRRRAGAAPSEGVGVADAPRAGKDDTVLRSFQVENHRSLAERQELRLYRGSGPVAVPVTAVHGVPAAGKSSLIDALGQMRDAVLNSVTGWDPYAGPVRSPHLGFPDRPTEFVAAFVAEGVPYTYGFRLDNADVTAEWLHTHPRNRKRIVFERNGDQIKVGPMFEAARYGIAALVPLVRPNALLLSLAGQMYAEALVPAYRWFSSLLEVQLGAPEPSEVAHRLGGHVSRSAENAARLLLLLRTADLGITDLLVADHDPMYADYLRELDADIAATAEQVDLCATSPGHAEKLLRANGFTPLLLERELTNLRAARDALYSRMVARRGAGLNLVHEGIGTPFDITDESAATLSLLRLLPAMLDALDAGRVLAVDDLGAHLPAEQADRLIQLFQNPETNSRGAQLIYTTNNRALIDRGNGRSQRTRTAVWQVRRTDQGASELAVL</sequence>
<evidence type="ECO:0000259" key="2">
    <source>
        <dbReference type="Pfam" id="PF13304"/>
    </source>
</evidence>
<name>A0ABS4QE20_9NOCA</name>
<dbReference type="SUPFAM" id="SSF52540">
    <property type="entry name" value="P-loop containing nucleoside triphosphate hydrolases"/>
    <property type="match status" value="1"/>
</dbReference>
<protein>
    <recommendedName>
        <fullName evidence="2">ATPase AAA-type core domain-containing protein</fullName>
    </recommendedName>
</protein>
<gene>
    <name evidence="3" type="ORF">BJ987_002813</name>
</gene>
<organism evidence="3 4">
    <name type="scientific">Nocardia goodfellowii</name>
    <dbReference type="NCBI Taxonomy" id="882446"/>
    <lineage>
        <taxon>Bacteria</taxon>
        <taxon>Bacillati</taxon>
        <taxon>Actinomycetota</taxon>
        <taxon>Actinomycetes</taxon>
        <taxon>Mycobacteriales</taxon>
        <taxon>Nocardiaceae</taxon>
        <taxon>Nocardia</taxon>
    </lineage>
</organism>
<evidence type="ECO:0000313" key="3">
    <source>
        <dbReference type="EMBL" id="MBP2189912.1"/>
    </source>
</evidence>
<evidence type="ECO:0000313" key="4">
    <source>
        <dbReference type="Proteomes" id="UP001519325"/>
    </source>
</evidence>
<feature type="region of interest" description="Disordered" evidence="1">
    <location>
        <begin position="1"/>
        <end position="23"/>
    </location>
</feature>